<dbReference type="Proteomes" id="UP000287173">
    <property type="component" value="Unassembled WGS sequence"/>
</dbReference>
<sequence>MGPECRQRVAVLEAVAQMVGLRDALYGGAWVPDEVDDLRVYRFTLWTREAGLRVEVSKVPGGTWVHLRGVESPKALRRALDTWARKMEVVHD</sequence>
<dbReference type="AlphaFoldDB" id="A0A430RAX9"/>
<name>A0A430RAX9_THESC</name>
<dbReference type="EMBL" id="PEMG01000063">
    <property type="protein sequence ID" value="RTI10967.1"/>
    <property type="molecule type" value="Genomic_DNA"/>
</dbReference>
<comment type="caution">
    <text evidence="1">The sequence shown here is derived from an EMBL/GenBank/DDBJ whole genome shotgun (WGS) entry which is preliminary data.</text>
</comment>
<accession>A0A430RAX9</accession>
<proteinExistence type="predicted"/>
<evidence type="ECO:0000313" key="3">
    <source>
        <dbReference type="Proteomes" id="UP000287173"/>
    </source>
</evidence>
<evidence type="ECO:0000313" key="2">
    <source>
        <dbReference type="EMBL" id="RTI10967.1"/>
    </source>
</evidence>
<evidence type="ECO:0000313" key="1">
    <source>
        <dbReference type="EMBL" id="RTH04550.1"/>
    </source>
</evidence>
<dbReference type="EMBL" id="PELM01000050">
    <property type="protein sequence ID" value="RTH04550.1"/>
    <property type="molecule type" value="Genomic_DNA"/>
</dbReference>
<dbReference type="Proteomes" id="UP000288082">
    <property type="component" value="Unassembled WGS sequence"/>
</dbReference>
<evidence type="ECO:0000313" key="4">
    <source>
        <dbReference type="Proteomes" id="UP000288082"/>
    </source>
</evidence>
<organism evidence="1 4">
    <name type="scientific">Thermus scotoductus</name>
    <dbReference type="NCBI Taxonomy" id="37636"/>
    <lineage>
        <taxon>Bacteria</taxon>
        <taxon>Thermotogati</taxon>
        <taxon>Deinococcota</taxon>
        <taxon>Deinococci</taxon>
        <taxon>Thermales</taxon>
        <taxon>Thermaceae</taxon>
        <taxon>Thermus</taxon>
    </lineage>
</organism>
<reference evidence="3 4" key="1">
    <citation type="journal article" date="2019" name="Extremophiles">
        <title>Biogeography of thermophiles and predominance of Thermus scotoductus in domestic water heaters.</title>
        <authorList>
            <person name="Wilpiszeski R.L."/>
            <person name="Zhang Z."/>
            <person name="House C.H."/>
        </authorList>
    </citation>
    <scope>NUCLEOTIDE SEQUENCE [LARGE SCALE GENOMIC DNA]</scope>
    <source>
        <strain evidence="2 3">17_S17</strain>
        <strain evidence="1 4">38_S38</strain>
    </source>
</reference>
<protein>
    <submittedName>
        <fullName evidence="1">Uncharacterized protein</fullName>
    </submittedName>
</protein>
<gene>
    <name evidence="2" type="ORF">CSW30_03140</name>
    <name evidence="1" type="ORF">CSW50_02420</name>
</gene>